<dbReference type="STRING" id="940295.EYM_02040"/>
<dbReference type="AlphaFoldDB" id="A0A0U3FK67"/>
<evidence type="ECO:0000313" key="1">
    <source>
        <dbReference type="EMBL" id="ALU12278.1"/>
    </source>
</evidence>
<reference evidence="1 2" key="1">
    <citation type="submission" date="2013-11" db="EMBL/GenBank/DDBJ databases">
        <title>Comparative genomics of Ignicoccus.</title>
        <authorList>
            <person name="Podar M."/>
        </authorList>
    </citation>
    <scope>NUCLEOTIDE SEQUENCE [LARGE SCALE GENOMIC DNA]</scope>
    <source>
        <strain evidence="1 2">DSM 13165</strain>
    </source>
</reference>
<gene>
    <name evidence="1" type="ORF">EYM_02040</name>
</gene>
<accession>A0A0U3FK67</accession>
<name>A0A0U3FK67_9CREN</name>
<sequence>MGVLLLIVVTVTLSVIVVVNLPKILGNCPVKVVTNTVTKYVTESEVVTVTTTAFRTVTEKLTKVVTSVTTTISTSVFTLRSTVFSTITSILVRTAFLTEVVERTATVTSTSYVSFTRTVTVTSTHTVWETLVPSYQSIVTSTAIFVNGLNGGVAIYSCTGKGVMILGKTMTIIRGYPKPINFDYFVPCPALILTESNNTETVFLSGTLTFKMARVTEAKLLNLITLTGVETFTNNFLLVYPVTSTLALKCDGNGVVVGGRKLIVGYPVQVVNVVGSEFHEPCPCYCLITEKGPLTLLAVGSGTLTWG</sequence>
<dbReference type="RefSeq" id="WP_075049434.1">
    <property type="nucleotide sequence ID" value="NZ_CP006867.1"/>
</dbReference>
<dbReference type="GeneID" id="30679810"/>
<keyword evidence="2" id="KW-1185">Reference proteome</keyword>
<evidence type="ECO:0000313" key="2">
    <source>
        <dbReference type="Proteomes" id="UP000060778"/>
    </source>
</evidence>
<proteinExistence type="predicted"/>
<dbReference type="KEGG" id="iis:EYM_02040"/>
<organism evidence="1 2">
    <name type="scientific">Ignicoccus islandicus DSM 13165</name>
    <dbReference type="NCBI Taxonomy" id="940295"/>
    <lineage>
        <taxon>Archaea</taxon>
        <taxon>Thermoproteota</taxon>
        <taxon>Thermoprotei</taxon>
        <taxon>Desulfurococcales</taxon>
        <taxon>Desulfurococcaceae</taxon>
        <taxon>Ignicoccus</taxon>
    </lineage>
</organism>
<dbReference type="EMBL" id="CP006867">
    <property type="protein sequence ID" value="ALU12278.1"/>
    <property type="molecule type" value="Genomic_DNA"/>
</dbReference>
<dbReference type="Proteomes" id="UP000060778">
    <property type="component" value="Chromosome"/>
</dbReference>
<protein>
    <submittedName>
        <fullName evidence="1">Uncharacterized protein</fullName>
    </submittedName>
</protein>